<evidence type="ECO:0000313" key="2">
    <source>
        <dbReference type="EMBL" id="KIJ44075.1"/>
    </source>
</evidence>
<protein>
    <recommendedName>
        <fullName evidence="4">Oxidoreductase AflY</fullName>
    </recommendedName>
</protein>
<accession>A0A0C9VYJ0</accession>
<dbReference type="Pfam" id="PF14027">
    <property type="entry name" value="Questin_oxidase"/>
    <property type="match status" value="1"/>
</dbReference>
<proteinExistence type="predicted"/>
<name>A0A0C9VYJ0_SPHS4</name>
<dbReference type="PANTHER" id="PTHR35870">
    <property type="entry name" value="PROTEIN, PUTATIVE (AFU_ORTHOLOGUE AFUA_5G03330)-RELATED"/>
    <property type="match status" value="1"/>
</dbReference>
<organism evidence="2 3">
    <name type="scientific">Sphaerobolus stellatus (strain SS14)</name>
    <dbReference type="NCBI Taxonomy" id="990650"/>
    <lineage>
        <taxon>Eukaryota</taxon>
        <taxon>Fungi</taxon>
        <taxon>Dikarya</taxon>
        <taxon>Basidiomycota</taxon>
        <taxon>Agaricomycotina</taxon>
        <taxon>Agaricomycetes</taxon>
        <taxon>Phallomycetidae</taxon>
        <taxon>Geastrales</taxon>
        <taxon>Sphaerobolaceae</taxon>
        <taxon>Sphaerobolus</taxon>
    </lineage>
</organism>
<dbReference type="GO" id="GO:0016491">
    <property type="term" value="F:oxidoreductase activity"/>
    <property type="evidence" value="ECO:0007669"/>
    <property type="project" value="UniProtKB-KW"/>
</dbReference>
<dbReference type="HOGENOM" id="CLU_019145_1_0_1"/>
<dbReference type="PANTHER" id="PTHR35870:SF1">
    <property type="entry name" value="PROTEIN, PUTATIVE (AFU_ORTHOLOGUE AFUA_5G03330)-RELATED"/>
    <property type="match status" value="1"/>
</dbReference>
<dbReference type="OrthoDB" id="10004862at2759"/>
<sequence>MPAPPEDLDLLFPLPSRPPSVLSPNASAGLTSESTETVTRLLKENHVKYHCFFNDKGFHNHLSHHILAVYFLGGTPKVIQEANDQQAKLLKPAFKSPSAIDQGNWADHLGDELYYDAYLTFFSSELLKTGLEPTLQRYIFSPDANWGPTETDKHPEMVSRLLAGLVHPFIFAGYGLEFGQLGLVAEGLAQAAVHNVRTSNLLTRKFLEDSAATESLVSAFAKKVSLKSDNSVSPLTILARIEKDPRLAPKKPNALRFFDITIAERGQIIAEYAALWEADTSTSEAPTPNPETLSKDNLYPNAWYPVLQSSVVHPNEHLVKLERSLSHYASLYGTSPKGRFNAEELSGAELLDGTLFIRTAWLSLERCGWAREGEEELVYWDFDGFYDE</sequence>
<reference evidence="2 3" key="1">
    <citation type="submission" date="2014-06" db="EMBL/GenBank/DDBJ databases">
        <title>Evolutionary Origins and Diversification of the Mycorrhizal Mutualists.</title>
        <authorList>
            <consortium name="DOE Joint Genome Institute"/>
            <consortium name="Mycorrhizal Genomics Consortium"/>
            <person name="Kohler A."/>
            <person name="Kuo A."/>
            <person name="Nagy L.G."/>
            <person name="Floudas D."/>
            <person name="Copeland A."/>
            <person name="Barry K.W."/>
            <person name="Cichocki N."/>
            <person name="Veneault-Fourrey C."/>
            <person name="LaButti K."/>
            <person name="Lindquist E.A."/>
            <person name="Lipzen A."/>
            <person name="Lundell T."/>
            <person name="Morin E."/>
            <person name="Murat C."/>
            <person name="Riley R."/>
            <person name="Ohm R."/>
            <person name="Sun H."/>
            <person name="Tunlid A."/>
            <person name="Henrissat B."/>
            <person name="Grigoriev I.V."/>
            <person name="Hibbett D.S."/>
            <person name="Martin F."/>
        </authorList>
    </citation>
    <scope>NUCLEOTIDE SEQUENCE [LARGE SCALE GENOMIC DNA]</scope>
    <source>
        <strain evidence="2 3">SS14</strain>
    </source>
</reference>
<dbReference type="AlphaFoldDB" id="A0A0C9VYJ0"/>
<evidence type="ECO:0008006" key="4">
    <source>
        <dbReference type="Google" id="ProtNLM"/>
    </source>
</evidence>
<dbReference type="Proteomes" id="UP000054279">
    <property type="component" value="Unassembled WGS sequence"/>
</dbReference>
<dbReference type="EMBL" id="KN837119">
    <property type="protein sequence ID" value="KIJ44075.1"/>
    <property type="molecule type" value="Genomic_DNA"/>
</dbReference>
<evidence type="ECO:0000256" key="1">
    <source>
        <dbReference type="ARBA" id="ARBA00023002"/>
    </source>
</evidence>
<gene>
    <name evidence="2" type="ORF">M422DRAFT_169067</name>
</gene>
<keyword evidence="3" id="KW-1185">Reference proteome</keyword>
<dbReference type="InterPro" id="IPR025337">
    <property type="entry name" value="Questin_oxidase-like"/>
</dbReference>
<keyword evidence="1" id="KW-0560">Oxidoreductase</keyword>
<evidence type="ECO:0000313" key="3">
    <source>
        <dbReference type="Proteomes" id="UP000054279"/>
    </source>
</evidence>